<keyword evidence="3" id="KW-1185">Reference proteome</keyword>
<feature type="transmembrane region" description="Helical" evidence="1">
    <location>
        <begin position="44"/>
        <end position="63"/>
    </location>
</feature>
<reference evidence="2" key="1">
    <citation type="submission" date="2022-01" db="EMBL/GenBank/DDBJ databases">
        <title>Genome Sequence Resource for Two Populations of Ditylenchus destructor, the Migratory Endoparasitic Phytonematode.</title>
        <authorList>
            <person name="Zhang H."/>
            <person name="Lin R."/>
            <person name="Xie B."/>
        </authorList>
    </citation>
    <scope>NUCLEOTIDE SEQUENCE</scope>
    <source>
        <strain evidence="2">BazhouSP</strain>
    </source>
</reference>
<feature type="transmembrane region" description="Helical" evidence="1">
    <location>
        <begin position="98"/>
        <end position="119"/>
    </location>
</feature>
<protein>
    <submittedName>
        <fullName evidence="2">Serpentine type 7TM GPCR chemoreceptor str domain-containing protein</fullName>
    </submittedName>
</protein>
<dbReference type="Pfam" id="PF10326">
    <property type="entry name" value="7TM_GPCR_Str"/>
    <property type="match status" value="1"/>
</dbReference>
<feature type="transmembrane region" description="Helical" evidence="1">
    <location>
        <begin position="211"/>
        <end position="234"/>
    </location>
</feature>
<feature type="transmembrane region" description="Helical" evidence="1">
    <location>
        <begin position="12"/>
        <end position="32"/>
    </location>
</feature>
<organism evidence="2 3">
    <name type="scientific">Ditylenchus destructor</name>
    <dbReference type="NCBI Taxonomy" id="166010"/>
    <lineage>
        <taxon>Eukaryota</taxon>
        <taxon>Metazoa</taxon>
        <taxon>Ecdysozoa</taxon>
        <taxon>Nematoda</taxon>
        <taxon>Chromadorea</taxon>
        <taxon>Rhabditida</taxon>
        <taxon>Tylenchina</taxon>
        <taxon>Tylenchomorpha</taxon>
        <taxon>Sphaerularioidea</taxon>
        <taxon>Anguinidae</taxon>
        <taxon>Anguininae</taxon>
        <taxon>Ditylenchus</taxon>
    </lineage>
</organism>
<name>A0AAD4MQC3_9BILA</name>
<comment type="caution">
    <text evidence="2">The sequence shown here is derived from an EMBL/GenBank/DDBJ whole genome shotgun (WGS) entry which is preliminary data.</text>
</comment>
<dbReference type="AlphaFoldDB" id="A0AAD4MQC3"/>
<accession>A0AAD4MQC3</accession>
<keyword evidence="1" id="KW-0812">Transmembrane</keyword>
<sequence>MSFYTFADVSQILGFAFGVLLNCILIVLVLKSGNVLSDQGYRPIILQVCVTDLLCVIVTFFYMPLYLPAGEYHFCYTTGFFNDAFKDAPLFTKIMFKAWFFSVYITLYTPGVQFLYRYLVLCREREPSYRLYATLFSFAVVFQLAFCIVSFGTTDYVPRTHNEPYREYILADNPSNVDLLVSKATLPIVGILIPVCIDSFGGSFNAHAKDIIFIVQTVPIWMPVFNPLLTIFLIESYRTAIFRCCKSEMSSTKVSNVTAMNLNAL</sequence>
<dbReference type="SUPFAM" id="SSF81321">
    <property type="entry name" value="Family A G protein-coupled receptor-like"/>
    <property type="match status" value="1"/>
</dbReference>
<evidence type="ECO:0000256" key="1">
    <source>
        <dbReference type="SAM" id="Phobius"/>
    </source>
</evidence>
<dbReference type="InterPro" id="IPR019428">
    <property type="entry name" value="7TM_GPCR_serpentine_rcpt_Str"/>
</dbReference>
<keyword evidence="1" id="KW-1133">Transmembrane helix</keyword>
<dbReference type="PANTHER" id="PTHR46178:SF9">
    <property type="entry name" value="SEVEN TM RECEPTOR"/>
    <property type="match status" value="1"/>
</dbReference>
<dbReference type="PANTHER" id="PTHR46178">
    <property type="entry name" value="SEVEN TM RECEPTOR"/>
    <property type="match status" value="1"/>
</dbReference>
<feature type="transmembrane region" description="Helical" evidence="1">
    <location>
        <begin position="131"/>
        <end position="152"/>
    </location>
</feature>
<dbReference type="Proteomes" id="UP001201812">
    <property type="component" value="Unassembled WGS sequence"/>
</dbReference>
<proteinExistence type="predicted"/>
<keyword evidence="1" id="KW-0472">Membrane</keyword>
<evidence type="ECO:0000313" key="3">
    <source>
        <dbReference type="Proteomes" id="UP001201812"/>
    </source>
</evidence>
<evidence type="ECO:0000313" key="2">
    <source>
        <dbReference type="EMBL" id="KAI1700418.1"/>
    </source>
</evidence>
<gene>
    <name evidence="2" type="ORF">DdX_16701</name>
</gene>
<dbReference type="EMBL" id="JAKKPZ010000145">
    <property type="protein sequence ID" value="KAI1700418.1"/>
    <property type="molecule type" value="Genomic_DNA"/>
</dbReference>